<evidence type="ECO:0000313" key="2">
    <source>
        <dbReference type="EMBL" id="MFC5744621.1"/>
    </source>
</evidence>
<feature type="domain" description="RES" evidence="1">
    <location>
        <begin position="43"/>
        <end position="183"/>
    </location>
</feature>
<organism evidence="2 3">
    <name type="scientific">Actinomadura rugatobispora</name>
    <dbReference type="NCBI Taxonomy" id="1994"/>
    <lineage>
        <taxon>Bacteria</taxon>
        <taxon>Bacillati</taxon>
        <taxon>Actinomycetota</taxon>
        <taxon>Actinomycetes</taxon>
        <taxon>Streptosporangiales</taxon>
        <taxon>Thermomonosporaceae</taxon>
        <taxon>Actinomadura</taxon>
    </lineage>
</organism>
<dbReference type="Pfam" id="PF08808">
    <property type="entry name" value="RES"/>
    <property type="match status" value="1"/>
</dbReference>
<reference evidence="3" key="1">
    <citation type="journal article" date="2019" name="Int. J. Syst. Evol. Microbiol.">
        <title>The Global Catalogue of Microorganisms (GCM) 10K type strain sequencing project: providing services to taxonomists for standard genome sequencing and annotation.</title>
        <authorList>
            <consortium name="The Broad Institute Genomics Platform"/>
            <consortium name="The Broad Institute Genome Sequencing Center for Infectious Disease"/>
            <person name="Wu L."/>
            <person name="Ma J."/>
        </authorList>
    </citation>
    <scope>NUCLEOTIDE SEQUENCE [LARGE SCALE GENOMIC DNA]</scope>
    <source>
        <strain evidence="3">KCTC 42087</strain>
    </source>
</reference>
<comment type="caution">
    <text evidence="2">The sequence shown here is derived from an EMBL/GenBank/DDBJ whole genome shotgun (WGS) entry which is preliminary data.</text>
</comment>
<evidence type="ECO:0000259" key="1">
    <source>
        <dbReference type="SMART" id="SM00953"/>
    </source>
</evidence>
<dbReference type="Proteomes" id="UP001596074">
    <property type="component" value="Unassembled WGS sequence"/>
</dbReference>
<proteinExistence type="predicted"/>
<dbReference type="InterPro" id="IPR014914">
    <property type="entry name" value="RES_dom"/>
</dbReference>
<dbReference type="RefSeq" id="WP_378279941.1">
    <property type="nucleotide sequence ID" value="NZ_JBHSON010000003.1"/>
</dbReference>
<evidence type="ECO:0000313" key="3">
    <source>
        <dbReference type="Proteomes" id="UP001596074"/>
    </source>
</evidence>
<protein>
    <submittedName>
        <fullName evidence="2">RES family NAD+ phosphorylase</fullName>
    </submittedName>
</protein>
<sequence>MVAQEPPADYDGTPNVHVLRAGTRLYRCHSVRRTATGFNTRRVHSHFGGGRFDATEEHPYPYYYAGTSKTTALAETLLRDVHRDQRGFHILPRAAVQDLMLSEVETLADLRLISLLSAVDLAAVAQDRWLIHSSEYPQTRYWGHWLREQRVDAQGIIWESSRDFPHRTLIFFGDRCGDGAAPLRPVGAPEPLGKPAGIDLLNTLLSPYRVIVAPD</sequence>
<name>A0ABW0ZRG6_9ACTN</name>
<accession>A0ABW0ZRG6</accession>
<dbReference type="EMBL" id="JBHSON010000003">
    <property type="protein sequence ID" value="MFC5744621.1"/>
    <property type="molecule type" value="Genomic_DNA"/>
</dbReference>
<keyword evidence="3" id="KW-1185">Reference proteome</keyword>
<gene>
    <name evidence="2" type="ORF">ACFPZN_03215</name>
</gene>
<dbReference type="SMART" id="SM00953">
    <property type="entry name" value="RES"/>
    <property type="match status" value="1"/>
</dbReference>